<feature type="repeat" description="RCC1" evidence="1">
    <location>
        <begin position="164"/>
        <end position="222"/>
    </location>
</feature>
<dbReference type="OrthoDB" id="61110at2759"/>
<sequence length="702" mass="77374">MTAKNPFELPLPVLADNLLPLLSSRDLTALRSVSKQAKTLVEDELLWKRKVLADFTFPAHATARMGGWFSLYRGLSHPHVYVWGDAGEGRLGIQHDELDVLTGVGRDREPGIPYPLKLNTIDSLHPFNPHARRLGTAQDEQQPLGAVVEIVAGGWSFHARSSTGRVWSWGTMDATGFLLAGGIMGTMRDPAKARNTPQLMEGLPPVQSLSGGRCHTVALTHDNRILEWRAWGTIWELEHLPAGITGIPTQVNAAGSSSDNAVPSTNNIKQLEAGWSFTAVLTHTGQIWLWYSDWSADFFKKAYYHGNAFVQDTHTDPPGVGHPTRLPISVEPLQLPPIVVDQQQKDGQEQDDGTDEIVQIAAGEDFILALTQAGALYRIDLRLPMPTAEDSLVRRQVRENMVRDFWRDPAAKIHQALMTRFVQTRAKWERLSAFEDPQSLPRFNSAWLENKQGVRGTVGKISHISAHFRQFVVFHTVVAPERQDEEQTKGEETQTLVLLGSSTSAEPQLIPELQARGVIKVTMGDYHYGALTQKGEILTWGAWSNGALGNWPPPWHPTTDTAEGEEAQEEHEEQEEQESEVGEQGESDEGDRGRFGNLARLPRVLRAPQRGGFQPRIGFVGRGRVGRAAAPPRPSPTEPSRADVVTPTLIQIHPRPAGDGDKKSGEEKGEEEIRGTPFAFDLAFAGWHSSALVLDAPPAAGN</sequence>
<dbReference type="GO" id="GO:0000502">
    <property type="term" value="C:proteasome complex"/>
    <property type="evidence" value="ECO:0007669"/>
    <property type="project" value="UniProtKB-KW"/>
</dbReference>
<dbReference type="InterPro" id="IPR009091">
    <property type="entry name" value="RCC1/BLIP-II"/>
</dbReference>
<dbReference type="EMBL" id="LK056650">
    <property type="protein sequence ID" value="CDS81997.1"/>
    <property type="molecule type" value="Genomic_DNA"/>
</dbReference>
<reference evidence="3" key="3">
    <citation type="submission" date="2014-06" db="EMBL/GenBank/DDBJ databases">
        <authorList>
            <person name="Berkman J.Paul."/>
        </authorList>
    </citation>
    <scope>NUCLEOTIDE SEQUENCE [LARGE SCALE GENOMIC DNA]</scope>
</reference>
<organism evidence="3 5">
    <name type="scientific">Sporisorium scitamineum</name>
    <dbReference type="NCBI Taxonomy" id="49012"/>
    <lineage>
        <taxon>Eukaryota</taxon>
        <taxon>Fungi</taxon>
        <taxon>Dikarya</taxon>
        <taxon>Basidiomycota</taxon>
        <taxon>Ustilaginomycotina</taxon>
        <taxon>Ustilaginomycetes</taxon>
        <taxon>Ustilaginales</taxon>
        <taxon>Ustilaginaceae</taxon>
        <taxon>Sporisorium</taxon>
    </lineage>
</organism>
<keyword evidence="5" id="KW-1185">Reference proteome</keyword>
<dbReference type="STRING" id="49012.A0A0F7S3W9"/>
<feature type="compositionally biased region" description="Acidic residues" evidence="2">
    <location>
        <begin position="562"/>
        <end position="589"/>
    </location>
</feature>
<dbReference type="EMBL" id="CCFA01004357">
    <property type="protein sequence ID" value="CDS01697.1"/>
    <property type="molecule type" value="Genomic_DNA"/>
</dbReference>
<feature type="region of interest" description="Disordered" evidence="2">
    <location>
        <begin position="549"/>
        <end position="675"/>
    </location>
</feature>
<feature type="compositionally biased region" description="Basic and acidic residues" evidence="2">
    <location>
        <begin position="656"/>
        <end position="674"/>
    </location>
</feature>
<protein>
    <submittedName>
        <fullName evidence="4">Related to SAF1-protein involved in proteasome-dependent degradation</fullName>
    </submittedName>
</protein>
<dbReference type="Proteomes" id="UP000242770">
    <property type="component" value="Unassembled WGS sequence"/>
</dbReference>
<proteinExistence type="predicted"/>
<dbReference type="AlphaFoldDB" id="A0A0F7S3W9"/>
<dbReference type="GO" id="GO:0005085">
    <property type="term" value="F:guanyl-nucleotide exchange factor activity"/>
    <property type="evidence" value="ECO:0007669"/>
    <property type="project" value="TreeGrafter"/>
</dbReference>
<dbReference type="InterPro" id="IPR000408">
    <property type="entry name" value="Reg_chr_condens"/>
</dbReference>
<evidence type="ECO:0000256" key="1">
    <source>
        <dbReference type="PROSITE-ProRule" id="PRU00235"/>
    </source>
</evidence>
<dbReference type="PROSITE" id="PS50012">
    <property type="entry name" value="RCC1_3"/>
    <property type="match status" value="1"/>
</dbReference>
<dbReference type="InterPro" id="IPR036047">
    <property type="entry name" value="F-box-like_dom_sf"/>
</dbReference>
<evidence type="ECO:0000313" key="3">
    <source>
        <dbReference type="EMBL" id="CDS01697.1"/>
    </source>
</evidence>
<evidence type="ECO:0000256" key="2">
    <source>
        <dbReference type="SAM" id="MobiDB-lite"/>
    </source>
</evidence>
<gene>
    <name evidence="3" type="primary">SSCI72400.1</name>
    <name evidence="4" type="ORF">SPSC_00179</name>
</gene>
<dbReference type="Gene3D" id="2.130.10.30">
    <property type="entry name" value="Regulator of chromosome condensation 1/beta-lactamase-inhibitor protein II"/>
    <property type="match status" value="2"/>
</dbReference>
<dbReference type="SUPFAM" id="SSF81383">
    <property type="entry name" value="F-box domain"/>
    <property type="match status" value="1"/>
</dbReference>
<evidence type="ECO:0000313" key="5">
    <source>
        <dbReference type="Proteomes" id="UP000242770"/>
    </source>
</evidence>
<reference evidence="5" key="2">
    <citation type="submission" date="2014-06" db="EMBL/GenBank/DDBJ databases">
        <authorList>
            <person name="Berkman P.J."/>
        </authorList>
    </citation>
    <scope>NUCLEOTIDE SEQUENCE [LARGE SCALE GENOMIC DNA]</scope>
</reference>
<keyword evidence="4" id="KW-0647">Proteasome</keyword>
<dbReference type="PANTHER" id="PTHR45982">
    <property type="entry name" value="REGULATOR OF CHROMOSOME CONDENSATION"/>
    <property type="match status" value="1"/>
</dbReference>
<dbReference type="InterPro" id="IPR051553">
    <property type="entry name" value="Ran_GTPase-activating"/>
</dbReference>
<dbReference type="SUPFAM" id="SSF50985">
    <property type="entry name" value="RCC1/BLIP-II"/>
    <property type="match status" value="1"/>
</dbReference>
<name>A0A0F7S3W9_9BASI</name>
<reference evidence="4" key="1">
    <citation type="submission" date="2014-06" db="EMBL/GenBank/DDBJ databases">
        <authorList>
            <person name="Ju J."/>
            <person name="Zhang J."/>
        </authorList>
    </citation>
    <scope>NUCLEOTIDE SEQUENCE</scope>
    <source>
        <strain evidence="4">SscI8</strain>
    </source>
</reference>
<evidence type="ECO:0000313" key="4">
    <source>
        <dbReference type="EMBL" id="CDS81997.1"/>
    </source>
</evidence>
<dbReference type="GO" id="GO:0005737">
    <property type="term" value="C:cytoplasm"/>
    <property type="evidence" value="ECO:0007669"/>
    <property type="project" value="TreeGrafter"/>
</dbReference>
<accession>A0A0F7S3W9</accession>
<dbReference type="PANTHER" id="PTHR45982:SF3">
    <property type="entry name" value="F-BOX PROTEIN POF9"/>
    <property type="match status" value="1"/>
</dbReference>